<dbReference type="InterPro" id="IPR013780">
    <property type="entry name" value="Glyco_hydro_b"/>
</dbReference>
<comment type="subunit">
    <text evidence="2">Monomer.</text>
</comment>
<evidence type="ECO:0000259" key="8">
    <source>
        <dbReference type="Pfam" id="PF14508"/>
    </source>
</evidence>
<name>A0A1M4ZZJ6_9FLAO</name>
<keyword evidence="4" id="KW-0106">Calcium</keyword>
<keyword evidence="6" id="KW-0732">Signal</keyword>
<dbReference type="Pfam" id="PF14508">
    <property type="entry name" value="GH97_N"/>
    <property type="match status" value="1"/>
</dbReference>
<dbReference type="InterPro" id="IPR013785">
    <property type="entry name" value="Aldolase_TIM"/>
</dbReference>
<dbReference type="Pfam" id="PF14509">
    <property type="entry name" value="GH97_C"/>
    <property type="match status" value="1"/>
</dbReference>
<evidence type="ECO:0000256" key="6">
    <source>
        <dbReference type="SAM" id="SignalP"/>
    </source>
</evidence>
<keyword evidence="3" id="KW-0378">Hydrolase</keyword>
<proteinExistence type="predicted"/>
<evidence type="ECO:0000256" key="4">
    <source>
        <dbReference type="ARBA" id="ARBA00022837"/>
    </source>
</evidence>
<dbReference type="InterPro" id="IPR029486">
    <property type="entry name" value="GH97_N"/>
</dbReference>
<dbReference type="InterPro" id="IPR029483">
    <property type="entry name" value="GH97_C"/>
</dbReference>
<reference evidence="11" key="1">
    <citation type="submission" date="2016-11" db="EMBL/GenBank/DDBJ databases">
        <authorList>
            <person name="Varghese N."/>
            <person name="Submissions S."/>
        </authorList>
    </citation>
    <scope>NUCLEOTIDE SEQUENCE [LARGE SCALE GENOMIC DNA]</scope>
    <source>
        <strain evidence="11">DSM 17539</strain>
    </source>
</reference>
<dbReference type="Gene3D" id="2.60.40.1180">
    <property type="entry name" value="Golgi alpha-mannosidase II"/>
    <property type="match status" value="1"/>
</dbReference>
<evidence type="ECO:0000259" key="7">
    <source>
        <dbReference type="Pfam" id="PF10566"/>
    </source>
</evidence>
<feature type="signal peptide" evidence="6">
    <location>
        <begin position="1"/>
        <end position="20"/>
    </location>
</feature>
<dbReference type="PANTHER" id="PTHR35803:SF2">
    <property type="entry name" value="RETAINING ALPHA-GALACTOSIDASE"/>
    <property type="match status" value="1"/>
</dbReference>
<sequence length="654" mass="74718">MMIRPLLLLSIFLVVQQTFSQNFKISSPDKNILLHIKVDGTISWSASLSGNVLIKEAKIGMDFSSGVDFGVNSKVKDHTIEEFSSMIYPAISHKDAEIKDEYVQLSINFKGQYQLRFRAYNDGVAYQFIDKNKRERNVISEKAMFTFPEGAKSFFPQEDSMYSHNERSYLNKFVNEISADEFCSLPVVFATDSGKVLFTETALHDYPGMFVRGNGNTSVDALFPKFVLEVEVDKAQPDRNQTITQEAEYIAQVSGNKEYPWRVFIMSDDDRTFVESNLTYQLSRPQAFKNTDWIKPGKVAWDWYNANNIYGVDFKSGLNTATYKYYIDFASANKIEYVILDEGWTKSTTEILAFNPDIDVAELIRYGKEKGVDIILWTLWKPLQANLVEILETYKSWGAKGIKIDFIQRSDQYVVNSYEQIAKECARLELLVDFHGSFKPSGLRRVYPNVINYEGVKGSENNKWSKDVTPEHNVTIPFIRMAAGPMDYTPGAMSNRQKANFGISGKRPMSMGTRAHQVAMYVVYEAPLQMLCESPSRYYQEQETVDFITQIPTIWDETIVLQGAIGDYIAVARRKGDKWYIGAMTDWTSRDLELDLSFLKEGNYEMEVYRDGINANRYAEDYKIDVMEVNRESKIIAKMAPGGGWSAIITIPSV</sequence>
<dbReference type="InterPro" id="IPR014718">
    <property type="entry name" value="GH-type_carb-bd"/>
</dbReference>
<dbReference type="PANTHER" id="PTHR35803">
    <property type="entry name" value="GLUCAN 1,4-ALPHA-GLUCOSIDASE SUSB-RELATED"/>
    <property type="match status" value="1"/>
</dbReference>
<dbReference type="Pfam" id="PF10566">
    <property type="entry name" value="Glyco_hydro_97"/>
    <property type="match status" value="1"/>
</dbReference>
<dbReference type="InterPro" id="IPR017853">
    <property type="entry name" value="GH"/>
</dbReference>
<comment type="cofactor">
    <cofactor evidence="1">
        <name>Ca(2+)</name>
        <dbReference type="ChEBI" id="CHEBI:29108"/>
    </cofactor>
</comment>
<dbReference type="OrthoDB" id="57532at2"/>
<feature type="chain" id="PRO_5009908672" evidence="6">
    <location>
        <begin position="21"/>
        <end position="654"/>
    </location>
</feature>
<dbReference type="InterPro" id="IPR019563">
    <property type="entry name" value="GH97_catalytic"/>
</dbReference>
<evidence type="ECO:0000259" key="9">
    <source>
        <dbReference type="Pfam" id="PF14509"/>
    </source>
</evidence>
<dbReference type="Gene3D" id="2.70.98.10">
    <property type="match status" value="1"/>
</dbReference>
<accession>A0A1M4ZZJ6</accession>
<keyword evidence="5" id="KW-0326">Glycosidase</keyword>
<evidence type="ECO:0000256" key="5">
    <source>
        <dbReference type="ARBA" id="ARBA00023295"/>
    </source>
</evidence>
<keyword evidence="11" id="KW-1185">Reference proteome</keyword>
<dbReference type="RefSeq" id="WP_072861671.1">
    <property type="nucleotide sequence ID" value="NZ_FQUX01000003.1"/>
</dbReference>
<evidence type="ECO:0000313" key="10">
    <source>
        <dbReference type="EMBL" id="SHF23480.1"/>
    </source>
</evidence>
<feature type="domain" description="Glycosyl-hydrolase 97 catalytic" evidence="7">
    <location>
        <begin position="303"/>
        <end position="456"/>
    </location>
</feature>
<protein>
    <submittedName>
        <fullName evidence="10">Alpha-glucosidase</fullName>
    </submittedName>
</protein>
<gene>
    <name evidence="10" type="ORF">SAMN03080594_10328</name>
</gene>
<dbReference type="InterPro" id="IPR052720">
    <property type="entry name" value="Glycosyl_hydrolase_97"/>
</dbReference>
<dbReference type="Proteomes" id="UP000184406">
    <property type="component" value="Unassembled WGS sequence"/>
</dbReference>
<evidence type="ECO:0000256" key="2">
    <source>
        <dbReference type="ARBA" id="ARBA00011245"/>
    </source>
</evidence>
<dbReference type="EMBL" id="FQUX01000003">
    <property type="protein sequence ID" value="SHF23480.1"/>
    <property type="molecule type" value="Genomic_DNA"/>
</dbReference>
<dbReference type="SUPFAM" id="SSF51445">
    <property type="entry name" value="(Trans)glycosidases"/>
    <property type="match status" value="1"/>
</dbReference>
<dbReference type="GO" id="GO:0030246">
    <property type="term" value="F:carbohydrate binding"/>
    <property type="evidence" value="ECO:0007669"/>
    <property type="project" value="InterPro"/>
</dbReference>
<dbReference type="AlphaFoldDB" id="A0A1M4ZZJ6"/>
<dbReference type="GO" id="GO:0016798">
    <property type="term" value="F:hydrolase activity, acting on glycosyl bonds"/>
    <property type="evidence" value="ECO:0007669"/>
    <property type="project" value="UniProtKB-KW"/>
</dbReference>
<evidence type="ECO:0000313" key="11">
    <source>
        <dbReference type="Proteomes" id="UP000184406"/>
    </source>
</evidence>
<organism evidence="10 11">
    <name type="scientific">Arenibacter palladensis</name>
    <dbReference type="NCBI Taxonomy" id="237373"/>
    <lineage>
        <taxon>Bacteria</taxon>
        <taxon>Pseudomonadati</taxon>
        <taxon>Bacteroidota</taxon>
        <taxon>Flavobacteriia</taxon>
        <taxon>Flavobacteriales</taxon>
        <taxon>Flavobacteriaceae</taxon>
        <taxon>Arenibacter</taxon>
    </lineage>
</organism>
<evidence type="ECO:0000256" key="1">
    <source>
        <dbReference type="ARBA" id="ARBA00001913"/>
    </source>
</evidence>
<feature type="domain" description="Glycosyl-hydrolase 97 N-terminal" evidence="8">
    <location>
        <begin position="25"/>
        <end position="285"/>
    </location>
</feature>
<evidence type="ECO:0000256" key="3">
    <source>
        <dbReference type="ARBA" id="ARBA00022801"/>
    </source>
</evidence>
<dbReference type="Gene3D" id="3.20.20.70">
    <property type="entry name" value="Aldolase class I"/>
    <property type="match status" value="1"/>
</dbReference>
<feature type="domain" description="Glycosyl-hydrolase 97 C-terminal oligomerisation" evidence="9">
    <location>
        <begin position="555"/>
        <end position="649"/>
    </location>
</feature>